<dbReference type="Proteomes" id="UP000007798">
    <property type="component" value="Unassembled WGS sequence"/>
</dbReference>
<gene>
    <name evidence="5" type="primary">Dwil\GK14582</name>
    <name evidence="5" type="ORF">Dwil_GK14582</name>
</gene>
<dbReference type="GO" id="GO:0016706">
    <property type="term" value="F:2-oxoglutarate-dependent dioxygenase activity"/>
    <property type="evidence" value="ECO:0007669"/>
    <property type="project" value="TreeGrafter"/>
</dbReference>
<dbReference type="EMBL" id="CH963857">
    <property type="protein sequence ID" value="EDW76591.1"/>
    <property type="molecule type" value="Genomic_DNA"/>
</dbReference>
<dbReference type="OMA" id="TNIVGHK"/>
<dbReference type="PANTHER" id="PTHR12480">
    <property type="entry name" value="ARGININE DEMETHYLASE AND LYSYL-HYDROXYLASE JMJD"/>
    <property type="match status" value="1"/>
</dbReference>
<protein>
    <recommendedName>
        <fullName evidence="3">Jumonji domain-containing protein 4</fullName>
    </recommendedName>
</protein>
<dbReference type="GO" id="GO:0045905">
    <property type="term" value="P:positive regulation of translational termination"/>
    <property type="evidence" value="ECO:0007669"/>
    <property type="project" value="TreeGrafter"/>
</dbReference>
<comment type="catalytic activity">
    <reaction evidence="2">
        <text>L-lysyl-[protein] + 2-oxoglutarate + O2 = 4-hydroxy-L-lysyl-[protein] + succinate + CO2</text>
        <dbReference type="Rhea" id="RHEA:57156"/>
        <dbReference type="Rhea" id="RHEA-COMP:9752"/>
        <dbReference type="Rhea" id="RHEA-COMP:15084"/>
        <dbReference type="ChEBI" id="CHEBI:15379"/>
        <dbReference type="ChEBI" id="CHEBI:16526"/>
        <dbReference type="ChEBI" id="CHEBI:16810"/>
        <dbReference type="ChEBI" id="CHEBI:29969"/>
        <dbReference type="ChEBI" id="CHEBI:30031"/>
        <dbReference type="ChEBI" id="CHEBI:141495"/>
    </reaction>
</comment>
<dbReference type="Pfam" id="PF02373">
    <property type="entry name" value="JmjC"/>
    <property type="match status" value="1"/>
</dbReference>
<dbReference type="STRING" id="7260.B4MWV2"/>
<dbReference type="eggNOG" id="KOG2131">
    <property type="taxonomic scope" value="Eukaryota"/>
</dbReference>
<feature type="domain" description="JmjC" evidence="4">
    <location>
        <begin position="164"/>
        <end position="315"/>
    </location>
</feature>
<evidence type="ECO:0000259" key="4">
    <source>
        <dbReference type="PROSITE" id="PS51184"/>
    </source>
</evidence>
<proteinExistence type="inferred from homology"/>
<dbReference type="GO" id="GO:0005829">
    <property type="term" value="C:cytosol"/>
    <property type="evidence" value="ECO:0007669"/>
    <property type="project" value="EnsemblMetazoa"/>
</dbReference>
<dbReference type="PANTHER" id="PTHR12480:SF6">
    <property type="entry name" value="2-OXOGLUTARATE AND IRON-DEPENDENT OXYGENASE JMJD4"/>
    <property type="match status" value="1"/>
</dbReference>
<organism evidence="5 6">
    <name type="scientific">Drosophila willistoni</name>
    <name type="common">Fruit fly</name>
    <dbReference type="NCBI Taxonomy" id="7260"/>
    <lineage>
        <taxon>Eukaryota</taxon>
        <taxon>Metazoa</taxon>
        <taxon>Ecdysozoa</taxon>
        <taxon>Arthropoda</taxon>
        <taxon>Hexapoda</taxon>
        <taxon>Insecta</taxon>
        <taxon>Pterygota</taxon>
        <taxon>Neoptera</taxon>
        <taxon>Endopterygota</taxon>
        <taxon>Diptera</taxon>
        <taxon>Brachycera</taxon>
        <taxon>Muscomorpha</taxon>
        <taxon>Ephydroidea</taxon>
        <taxon>Drosophilidae</taxon>
        <taxon>Drosophila</taxon>
        <taxon>Sophophora</taxon>
    </lineage>
</organism>
<sequence>MATEERPGATFELLALRPATGTGIARTTDCLEILRRSARDLGYNDFYWQYMKPNWPVIITEVSNDWECQNWTSLNDARNDNNTTQTAGINFNYLRKHIDDRPVPIADCNSIYFNSHAKLELKFHDFLKRWEQTIEATESETQKDQNSNETNQRDNLYLKDWHLAAQLPDYKFYKVPKYFASDWLNEQLINEQRDDYRFVYMGPKDSWTSFHSDVFGSFSWSTNIVGHKKWLIMPPGEELKLSDSLGNLPFSIDEEVLNGLNIRYFTINQTANEAVFVPSGWYHQVWNLTDTISVNHNWFNACNIEMVWINLLANMQAVRKEISDCRQMDNFEAHCQTMLRASFGINYLDFIELLEYIAARRMAAAINNGETETTRFLLFDSYKMNDYHIQSDLECLKHLLTTMLKETSEEQLTERCQRLLHKL</sequence>
<dbReference type="InterPro" id="IPR003347">
    <property type="entry name" value="JmjC_dom"/>
</dbReference>
<evidence type="ECO:0000256" key="2">
    <source>
        <dbReference type="ARBA" id="ARBA00047762"/>
    </source>
</evidence>
<dbReference type="Gene3D" id="2.60.120.650">
    <property type="entry name" value="Cupin"/>
    <property type="match status" value="1"/>
</dbReference>
<keyword evidence="6" id="KW-1185">Reference proteome</keyword>
<dbReference type="InterPro" id="IPR050910">
    <property type="entry name" value="JMJD6_ArgDemeth/LysHydrox"/>
</dbReference>
<evidence type="ECO:0000313" key="5">
    <source>
        <dbReference type="EMBL" id="EDW76591.1"/>
    </source>
</evidence>
<dbReference type="GO" id="GO:0005634">
    <property type="term" value="C:nucleus"/>
    <property type="evidence" value="ECO:0007669"/>
    <property type="project" value="TreeGrafter"/>
</dbReference>
<accession>B4MWV2</accession>
<comment type="similarity">
    <text evidence="1">Belongs to the JMJD6 family.</text>
</comment>
<name>B4MWV2_DROWI</name>
<evidence type="ECO:0000256" key="3">
    <source>
        <dbReference type="ARBA" id="ARBA00082904"/>
    </source>
</evidence>
<dbReference type="KEGG" id="dwi:6642059"/>
<dbReference type="FunCoup" id="B4MWV2">
    <property type="interactions" value="2352"/>
</dbReference>
<dbReference type="SMART" id="SM00558">
    <property type="entry name" value="JmjC"/>
    <property type="match status" value="1"/>
</dbReference>
<dbReference type="SUPFAM" id="SSF51197">
    <property type="entry name" value="Clavaminate synthase-like"/>
    <property type="match status" value="1"/>
</dbReference>
<dbReference type="AlphaFoldDB" id="B4MWV2"/>
<dbReference type="HOGENOM" id="CLU_016785_2_2_1"/>
<dbReference type="InParanoid" id="B4MWV2"/>
<dbReference type="PROSITE" id="PS51184">
    <property type="entry name" value="JMJC"/>
    <property type="match status" value="1"/>
</dbReference>
<dbReference type="GO" id="GO:0043565">
    <property type="term" value="F:sequence-specific DNA binding"/>
    <property type="evidence" value="ECO:0007669"/>
    <property type="project" value="TreeGrafter"/>
</dbReference>
<dbReference type="OrthoDB" id="203487at2759"/>
<evidence type="ECO:0000256" key="1">
    <source>
        <dbReference type="ARBA" id="ARBA00038068"/>
    </source>
</evidence>
<reference evidence="5 6" key="1">
    <citation type="journal article" date="2007" name="Nature">
        <title>Evolution of genes and genomes on the Drosophila phylogeny.</title>
        <authorList>
            <consortium name="Drosophila 12 Genomes Consortium"/>
            <person name="Clark A.G."/>
            <person name="Eisen M.B."/>
            <person name="Smith D.R."/>
            <person name="Bergman C.M."/>
            <person name="Oliver B."/>
            <person name="Markow T.A."/>
            <person name="Kaufman T.C."/>
            <person name="Kellis M."/>
            <person name="Gelbart W."/>
            <person name="Iyer V.N."/>
            <person name="Pollard D.A."/>
            <person name="Sackton T.B."/>
            <person name="Larracuente A.M."/>
            <person name="Singh N.D."/>
            <person name="Abad J.P."/>
            <person name="Abt D.N."/>
            <person name="Adryan B."/>
            <person name="Aguade M."/>
            <person name="Akashi H."/>
            <person name="Anderson W.W."/>
            <person name="Aquadro C.F."/>
            <person name="Ardell D.H."/>
            <person name="Arguello R."/>
            <person name="Artieri C.G."/>
            <person name="Barbash D.A."/>
            <person name="Barker D."/>
            <person name="Barsanti P."/>
            <person name="Batterham P."/>
            <person name="Batzoglou S."/>
            <person name="Begun D."/>
            <person name="Bhutkar A."/>
            <person name="Blanco E."/>
            <person name="Bosak S.A."/>
            <person name="Bradley R.K."/>
            <person name="Brand A.D."/>
            <person name="Brent M.R."/>
            <person name="Brooks A.N."/>
            <person name="Brown R.H."/>
            <person name="Butlin R.K."/>
            <person name="Caggese C."/>
            <person name="Calvi B.R."/>
            <person name="Bernardo de Carvalho A."/>
            <person name="Caspi A."/>
            <person name="Castrezana S."/>
            <person name="Celniker S.E."/>
            <person name="Chang J.L."/>
            <person name="Chapple C."/>
            <person name="Chatterji S."/>
            <person name="Chinwalla A."/>
            <person name="Civetta A."/>
            <person name="Clifton S.W."/>
            <person name="Comeron J.M."/>
            <person name="Costello J.C."/>
            <person name="Coyne J.A."/>
            <person name="Daub J."/>
            <person name="David R.G."/>
            <person name="Delcher A.L."/>
            <person name="Delehaunty K."/>
            <person name="Do C.B."/>
            <person name="Ebling H."/>
            <person name="Edwards K."/>
            <person name="Eickbush T."/>
            <person name="Evans J.D."/>
            <person name="Filipski A."/>
            <person name="Findeiss S."/>
            <person name="Freyhult E."/>
            <person name="Fulton L."/>
            <person name="Fulton R."/>
            <person name="Garcia A.C."/>
            <person name="Gardiner A."/>
            <person name="Garfield D.A."/>
            <person name="Garvin B.E."/>
            <person name="Gibson G."/>
            <person name="Gilbert D."/>
            <person name="Gnerre S."/>
            <person name="Godfrey J."/>
            <person name="Good R."/>
            <person name="Gotea V."/>
            <person name="Gravely B."/>
            <person name="Greenberg A.J."/>
            <person name="Griffiths-Jones S."/>
            <person name="Gross S."/>
            <person name="Guigo R."/>
            <person name="Gustafson E.A."/>
            <person name="Haerty W."/>
            <person name="Hahn M.W."/>
            <person name="Halligan D.L."/>
            <person name="Halpern A.L."/>
            <person name="Halter G.M."/>
            <person name="Han M.V."/>
            <person name="Heger A."/>
            <person name="Hillier L."/>
            <person name="Hinrichs A.S."/>
            <person name="Holmes I."/>
            <person name="Hoskins R.A."/>
            <person name="Hubisz M.J."/>
            <person name="Hultmark D."/>
            <person name="Huntley M.A."/>
            <person name="Jaffe D.B."/>
            <person name="Jagadeeshan S."/>
            <person name="Jeck W.R."/>
            <person name="Johnson J."/>
            <person name="Jones C.D."/>
            <person name="Jordan W.C."/>
            <person name="Karpen G.H."/>
            <person name="Kataoka E."/>
            <person name="Keightley P.D."/>
            <person name="Kheradpour P."/>
            <person name="Kirkness E.F."/>
            <person name="Koerich L.B."/>
            <person name="Kristiansen K."/>
            <person name="Kudrna D."/>
            <person name="Kulathinal R.J."/>
            <person name="Kumar S."/>
            <person name="Kwok R."/>
            <person name="Lander E."/>
            <person name="Langley C.H."/>
            <person name="Lapoint R."/>
            <person name="Lazzaro B.P."/>
            <person name="Lee S.J."/>
            <person name="Levesque L."/>
            <person name="Li R."/>
            <person name="Lin C.F."/>
            <person name="Lin M.F."/>
            <person name="Lindblad-Toh K."/>
            <person name="Llopart A."/>
            <person name="Long M."/>
            <person name="Low L."/>
            <person name="Lozovsky E."/>
            <person name="Lu J."/>
            <person name="Luo M."/>
            <person name="Machado C.A."/>
            <person name="Makalowski W."/>
            <person name="Marzo M."/>
            <person name="Matsuda M."/>
            <person name="Matzkin L."/>
            <person name="McAllister B."/>
            <person name="McBride C.S."/>
            <person name="McKernan B."/>
            <person name="McKernan K."/>
            <person name="Mendez-Lago M."/>
            <person name="Minx P."/>
            <person name="Mollenhauer M.U."/>
            <person name="Montooth K."/>
            <person name="Mount S.M."/>
            <person name="Mu X."/>
            <person name="Myers E."/>
            <person name="Negre B."/>
            <person name="Newfeld S."/>
            <person name="Nielsen R."/>
            <person name="Noor M.A."/>
            <person name="O'Grady P."/>
            <person name="Pachter L."/>
            <person name="Papaceit M."/>
            <person name="Parisi M.J."/>
            <person name="Parisi M."/>
            <person name="Parts L."/>
            <person name="Pedersen J.S."/>
            <person name="Pesole G."/>
            <person name="Phillippy A.M."/>
            <person name="Ponting C.P."/>
            <person name="Pop M."/>
            <person name="Porcelli D."/>
            <person name="Powell J.R."/>
            <person name="Prohaska S."/>
            <person name="Pruitt K."/>
            <person name="Puig M."/>
            <person name="Quesneville H."/>
            <person name="Ram K.R."/>
            <person name="Rand D."/>
            <person name="Rasmussen M.D."/>
            <person name="Reed L.K."/>
            <person name="Reenan R."/>
            <person name="Reily A."/>
            <person name="Remington K.A."/>
            <person name="Rieger T.T."/>
            <person name="Ritchie M.G."/>
            <person name="Robin C."/>
            <person name="Rogers Y.H."/>
            <person name="Rohde C."/>
            <person name="Rozas J."/>
            <person name="Rubenfield M.J."/>
            <person name="Ruiz A."/>
            <person name="Russo S."/>
            <person name="Salzberg S.L."/>
            <person name="Sanchez-Gracia A."/>
            <person name="Saranga D.J."/>
            <person name="Sato H."/>
            <person name="Schaeffer S.W."/>
            <person name="Schatz M.C."/>
            <person name="Schlenke T."/>
            <person name="Schwartz R."/>
            <person name="Segarra C."/>
            <person name="Singh R.S."/>
            <person name="Sirot L."/>
            <person name="Sirota M."/>
            <person name="Sisneros N.B."/>
            <person name="Smith C.D."/>
            <person name="Smith T.F."/>
            <person name="Spieth J."/>
            <person name="Stage D.E."/>
            <person name="Stark A."/>
            <person name="Stephan W."/>
            <person name="Strausberg R.L."/>
            <person name="Strempel S."/>
            <person name="Sturgill D."/>
            <person name="Sutton G."/>
            <person name="Sutton G.G."/>
            <person name="Tao W."/>
            <person name="Teichmann S."/>
            <person name="Tobari Y.N."/>
            <person name="Tomimura Y."/>
            <person name="Tsolas J.M."/>
            <person name="Valente V.L."/>
            <person name="Venter E."/>
            <person name="Venter J.C."/>
            <person name="Vicario S."/>
            <person name="Vieira F.G."/>
            <person name="Vilella A.J."/>
            <person name="Villasante A."/>
            <person name="Walenz B."/>
            <person name="Wang J."/>
            <person name="Wasserman M."/>
            <person name="Watts T."/>
            <person name="Wilson D."/>
            <person name="Wilson R.K."/>
            <person name="Wing R.A."/>
            <person name="Wolfner M.F."/>
            <person name="Wong A."/>
            <person name="Wong G.K."/>
            <person name="Wu C.I."/>
            <person name="Wu G."/>
            <person name="Yamamoto D."/>
            <person name="Yang H.P."/>
            <person name="Yang S.P."/>
            <person name="Yorke J.A."/>
            <person name="Yoshida K."/>
            <person name="Zdobnov E."/>
            <person name="Zhang P."/>
            <person name="Zhang Y."/>
            <person name="Zimin A.V."/>
            <person name="Baldwin J."/>
            <person name="Abdouelleil A."/>
            <person name="Abdulkadir J."/>
            <person name="Abebe A."/>
            <person name="Abera B."/>
            <person name="Abreu J."/>
            <person name="Acer S.C."/>
            <person name="Aftuck L."/>
            <person name="Alexander A."/>
            <person name="An P."/>
            <person name="Anderson E."/>
            <person name="Anderson S."/>
            <person name="Arachi H."/>
            <person name="Azer M."/>
            <person name="Bachantsang P."/>
            <person name="Barry A."/>
            <person name="Bayul T."/>
            <person name="Berlin A."/>
            <person name="Bessette D."/>
            <person name="Bloom T."/>
            <person name="Blye J."/>
            <person name="Boguslavskiy L."/>
            <person name="Bonnet C."/>
            <person name="Boukhgalter B."/>
            <person name="Bourzgui I."/>
            <person name="Brown A."/>
            <person name="Cahill P."/>
            <person name="Channer S."/>
            <person name="Cheshatsang Y."/>
            <person name="Chuda L."/>
            <person name="Citroen M."/>
            <person name="Collymore A."/>
            <person name="Cooke P."/>
            <person name="Costello M."/>
            <person name="D'Aco K."/>
            <person name="Daza R."/>
            <person name="De Haan G."/>
            <person name="DeGray S."/>
            <person name="DeMaso C."/>
            <person name="Dhargay N."/>
            <person name="Dooley K."/>
            <person name="Dooley E."/>
            <person name="Doricent M."/>
            <person name="Dorje P."/>
            <person name="Dorjee K."/>
            <person name="Dupes A."/>
            <person name="Elong R."/>
            <person name="Falk J."/>
            <person name="Farina A."/>
            <person name="Faro S."/>
            <person name="Ferguson D."/>
            <person name="Fisher S."/>
            <person name="Foley C.D."/>
            <person name="Franke A."/>
            <person name="Friedrich D."/>
            <person name="Gadbois L."/>
            <person name="Gearin G."/>
            <person name="Gearin C.R."/>
            <person name="Giannoukos G."/>
            <person name="Goode T."/>
            <person name="Graham J."/>
            <person name="Grandbois E."/>
            <person name="Grewal S."/>
            <person name="Gyaltsen K."/>
            <person name="Hafez N."/>
            <person name="Hagos B."/>
            <person name="Hall J."/>
            <person name="Henson C."/>
            <person name="Hollinger A."/>
            <person name="Honan T."/>
            <person name="Huard M.D."/>
            <person name="Hughes L."/>
            <person name="Hurhula B."/>
            <person name="Husby M.E."/>
            <person name="Kamat A."/>
            <person name="Kanga B."/>
            <person name="Kashin S."/>
            <person name="Khazanovich D."/>
            <person name="Kisner P."/>
            <person name="Lance K."/>
            <person name="Lara M."/>
            <person name="Lee W."/>
            <person name="Lennon N."/>
            <person name="Letendre F."/>
            <person name="LeVine R."/>
            <person name="Lipovsky A."/>
            <person name="Liu X."/>
            <person name="Liu J."/>
            <person name="Liu S."/>
            <person name="Lokyitsang T."/>
            <person name="Lokyitsang Y."/>
            <person name="Lubonja R."/>
            <person name="Lui A."/>
            <person name="MacDonald P."/>
            <person name="Magnisalis V."/>
            <person name="Maru K."/>
            <person name="Matthews C."/>
            <person name="McCusker W."/>
            <person name="McDonough S."/>
            <person name="Mehta T."/>
            <person name="Meldrim J."/>
            <person name="Meneus L."/>
            <person name="Mihai O."/>
            <person name="Mihalev A."/>
            <person name="Mihova T."/>
            <person name="Mittelman R."/>
            <person name="Mlenga V."/>
            <person name="Montmayeur A."/>
            <person name="Mulrain L."/>
            <person name="Navidi A."/>
            <person name="Naylor J."/>
            <person name="Negash T."/>
            <person name="Nguyen T."/>
            <person name="Nguyen N."/>
            <person name="Nicol R."/>
            <person name="Norbu C."/>
            <person name="Norbu N."/>
            <person name="Novod N."/>
            <person name="O'Neill B."/>
            <person name="Osman S."/>
            <person name="Markiewicz E."/>
            <person name="Oyono O.L."/>
            <person name="Patti C."/>
            <person name="Phunkhang P."/>
            <person name="Pierre F."/>
            <person name="Priest M."/>
            <person name="Raghuraman S."/>
            <person name="Rege F."/>
            <person name="Reyes R."/>
            <person name="Rise C."/>
            <person name="Rogov P."/>
            <person name="Ross K."/>
            <person name="Ryan E."/>
            <person name="Settipalli S."/>
            <person name="Shea T."/>
            <person name="Sherpa N."/>
            <person name="Shi L."/>
            <person name="Shih D."/>
            <person name="Sparrow T."/>
            <person name="Spaulding J."/>
            <person name="Stalker J."/>
            <person name="Stange-Thomann N."/>
            <person name="Stavropoulos S."/>
            <person name="Stone C."/>
            <person name="Strader C."/>
            <person name="Tesfaye S."/>
            <person name="Thomson T."/>
            <person name="Thoulutsang Y."/>
            <person name="Thoulutsang D."/>
            <person name="Topham K."/>
            <person name="Topping I."/>
            <person name="Tsamla T."/>
            <person name="Vassiliev H."/>
            <person name="Vo A."/>
            <person name="Wangchuk T."/>
            <person name="Wangdi T."/>
            <person name="Weiand M."/>
            <person name="Wilkinson J."/>
            <person name="Wilson A."/>
            <person name="Yadav S."/>
            <person name="Young G."/>
            <person name="Yu Q."/>
            <person name="Zembek L."/>
            <person name="Zhong D."/>
            <person name="Zimmer A."/>
            <person name="Zwirko Z."/>
            <person name="Jaffe D.B."/>
            <person name="Alvarez P."/>
            <person name="Brockman W."/>
            <person name="Butler J."/>
            <person name="Chin C."/>
            <person name="Gnerre S."/>
            <person name="Grabherr M."/>
            <person name="Kleber M."/>
            <person name="Mauceli E."/>
            <person name="MacCallum I."/>
        </authorList>
    </citation>
    <scope>NUCLEOTIDE SEQUENCE [LARGE SCALE GENOMIC DNA]</scope>
    <source>
        <strain evidence="6">Tucson 14030-0811.24</strain>
    </source>
</reference>
<evidence type="ECO:0000313" key="6">
    <source>
        <dbReference type="Proteomes" id="UP000007798"/>
    </source>
</evidence>
<dbReference type="PhylomeDB" id="B4MWV2"/>